<name>A0A8S5L856_9CAUD</name>
<proteinExistence type="predicted"/>
<reference evidence="1" key="1">
    <citation type="journal article" date="2021" name="Proc. Natl. Acad. Sci. U.S.A.">
        <title>A Catalog of Tens of Thousands of Viruses from Human Metagenomes Reveals Hidden Associations with Chronic Diseases.</title>
        <authorList>
            <person name="Tisza M.J."/>
            <person name="Buck C.B."/>
        </authorList>
    </citation>
    <scope>NUCLEOTIDE SEQUENCE</scope>
    <source>
        <strain evidence="1">CtgFB34</strain>
    </source>
</reference>
<evidence type="ECO:0000313" key="1">
    <source>
        <dbReference type="EMBL" id="DAD65946.1"/>
    </source>
</evidence>
<accession>A0A8S5L856</accession>
<dbReference type="EMBL" id="BK014651">
    <property type="protein sequence ID" value="DAD65946.1"/>
    <property type="molecule type" value="Genomic_DNA"/>
</dbReference>
<protein>
    <submittedName>
        <fullName evidence="1">Tail tube protein</fullName>
    </submittedName>
</protein>
<dbReference type="InterPro" id="IPR006498">
    <property type="entry name" value="Tail_tube"/>
</dbReference>
<sequence>MKRIIPQAVQECNVFINGQGYLGVTKTLKLPTMEFETIEAKGALSANYSSGILAATEVSFTIRIADRNTWLAMGLNAFSSRVPFLFTASIYQASGEPKPFSAAFTGDITKIEFADFESGAEMEVTITLQAHFVDINIDKTPMVLKDAENMILMIGGVDYMAKVRSNLGE</sequence>
<dbReference type="Pfam" id="PF04985">
    <property type="entry name" value="Phage_tube"/>
    <property type="match status" value="1"/>
</dbReference>
<organism evidence="1">
    <name type="scientific">Siphoviridae sp. ctgFB34</name>
    <dbReference type="NCBI Taxonomy" id="2823591"/>
    <lineage>
        <taxon>Viruses</taxon>
        <taxon>Duplodnaviria</taxon>
        <taxon>Heunggongvirae</taxon>
        <taxon>Uroviricota</taxon>
        <taxon>Caudoviricetes</taxon>
    </lineage>
</organism>